<gene>
    <name evidence="9" type="ORF">CALK_2531</name>
</gene>
<dbReference type="STRING" id="1313304.CALK_2531"/>
<organism evidence="9 10">
    <name type="scientific">Chitinivibrio alkaliphilus ACht1</name>
    <dbReference type="NCBI Taxonomy" id="1313304"/>
    <lineage>
        <taxon>Bacteria</taxon>
        <taxon>Pseudomonadati</taxon>
        <taxon>Fibrobacterota</taxon>
        <taxon>Chitinivibrionia</taxon>
        <taxon>Chitinivibrionales</taxon>
        <taxon>Chitinivibrionaceae</taxon>
        <taxon>Chitinivibrio</taxon>
    </lineage>
</organism>
<keyword evidence="3 7" id="KW-0862">Zinc</keyword>
<comment type="similarity">
    <text evidence="1">Belongs to the Fur family.</text>
</comment>
<feature type="binding site" evidence="7">
    <location>
        <position position="130"/>
    </location>
    <ligand>
        <name>Zn(2+)</name>
        <dbReference type="ChEBI" id="CHEBI:29105"/>
    </ligand>
</feature>
<dbReference type="RefSeq" id="WP_022637843.1">
    <property type="nucleotide sequence ID" value="NZ_ASJR01000051.1"/>
</dbReference>
<keyword evidence="5" id="KW-0238">DNA-binding</keyword>
<evidence type="ECO:0000256" key="8">
    <source>
        <dbReference type="PIRSR" id="PIRSR602481-2"/>
    </source>
</evidence>
<sequence length="138" mass="15335">MTVAELLRAKNLRVTPQREAIAEILLTHGHLTVDSLYAFLTETHPSISLATVYKNIKDMVEKGFVMEVSLPNQKSLFEIHKESHVHTHCRCCGALTDIHYNPLELAGDIATLLGDSFSPDSAQLVFQGICNTCKNTQK</sequence>
<dbReference type="InterPro" id="IPR036388">
    <property type="entry name" value="WH-like_DNA-bd_sf"/>
</dbReference>
<evidence type="ECO:0000256" key="4">
    <source>
        <dbReference type="ARBA" id="ARBA00023015"/>
    </source>
</evidence>
<evidence type="ECO:0000256" key="2">
    <source>
        <dbReference type="ARBA" id="ARBA00022491"/>
    </source>
</evidence>
<dbReference type="GO" id="GO:0008270">
    <property type="term" value="F:zinc ion binding"/>
    <property type="evidence" value="ECO:0007669"/>
    <property type="project" value="TreeGrafter"/>
</dbReference>
<dbReference type="GO" id="GO:0045892">
    <property type="term" value="P:negative regulation of DNA-templated transcription"/>
    <property type="evidence" value="ECO:0007669"/>
    <property type="project" value="TreeGrafter"/>
</dbReference>
<keyword evidence="7" id="KW-0479">Metal-binding</keyword>
<dbReference type="GO" id="GO:0000976">
    <property type="term" value="F:transcription cis-regulatory region binding"/>
    <property type="evidence" value="ECO:0007669"/>
    <property type="project" value="TreeGrafter"/>
</dbReference>
<evidence type="ECO:0000256" key="1">
    <source>
        <dbReference type="ARBA" id="ARBA00007957"/>
    </source>
</evidence>
<evidence type="ECO:0000256" key="6">
    <source>
        <dbReference type="ARBA" id="ARBA00023163"/>
    </source>
</evidence>
<dbReference type="PATRIC" id="fig|1313304.3.peg.2392"/>
<dbReference type="PANTHER" id="PTHR33202">
    <property type="entry name" value="ZINC UPTAKE REGULATION PROTEIN"/>
    <property type="match status" value="1"/>
</dbReference>
<feature type="binding site" evidence="7">
    <location>
        <position position="92"/>
    </location>
    <ligand>
        <name>Zn(2+)</name>
        <dbReference type="ChEBI" id="CHEBI:29105"/>
    </ligand>
</feature>
<evidence type="ECO:0000256" key="7">
    <source>
        <dbReference type="PIRSR" id="PIRSR602481-1"/>
    </source>
</evidence>
<feature type="binding site" evidence="7">
    <location>
        <position position="133"/>
    </location>
    <ligand>
        <name>Zn(2+)</name>
        <dbReference type="ChEBI" id="CHEBI:29105"/>
    </ligand>
</feature>
<dbReference type="EMBL" id="ASJR01000051">
    <property type="protein sequence ID" value="ERP30672.1"/>
    <property type="molecule type" value="Genomic_DNA"/>
</dbReference>
<dbReference type="InterPro" id="IPR036390">
    <property type="entry name" value="WH_DNA-bd_sf"/>
</dbReference>
<protein>
    <submittedName>
        <fullName evidence="9">Fur family ferric uptake regulator</fullName>
    </submittedName>
</protein>
<name>U7D6F5_9BACT</name>
<keyword evidence="8" id="KW-0408">Iron</keyword>
<feature type="binding site" evidence="7">
    <location>
        <position position="89"/>
    </location>
    <ligand>
        <name>Zn(2+)</name>
        <dbReference type="ChEBI" id="CHEBI:29105"/>
    </ligand>
</feature>
<dbReference type="eggNOG" id="COG0735">
    <property type="taxonomic scope" value="Bacteria"/>
</dbReference>
<dbReference type="AlphaFoldDB" id="U7D6F5"/>
<dbReference type="GO" id="GO:0003700">
    <property type="term" value="F:DNA-binding transcription factor activity"/>
    <property type="evidence" value="ECO:0007669"/>
    <property type="project" value="InterPro"/>
</dbReference>
<dbReference type="InterPro" id="IPR002481">
    <property type="entry name" value="FUR"/>
</dbReference>
<reference evidence="9 10" key="1">
    <citation type="journal article" date="2013" name="Environ. Microbiol.">
        <title>Genome analysis of Chitinivibrio alkaliphilus gen. nov., sp. nov., a novel extremely haloalkaliphilic anaerobic chitinolytic bacterium from the candidate phylum Termite Group 3.</title>
        <authorList>
            <person name="Sorokin D.Y."/>
            <person name="Gumerov V.M."/>
            <person name="Rakitin A.L."/>
            <person name="Beletsky A.V."/>
            <person name="Damste J.S."/>
            <person name="Muyzer G."/>
            <person name="Mardanov A.V."/>
            <person name="Ravin N.V."/>
        </authorList>
    </citation>
    <scope>NUCLEOTIDE SEQUENCE [LARGE SCALE GENOMIC DNA]</scope>
    <source>
        <strain evidence="9 10">ACht1</strain>
    </source>
</reference>
<feature type="binding site" evidence="8">
    <location>
        <position position="104"/>
    </location>
    <ligand>
        <name>Fe cation</name>
        <dbReference type="ChEBI" id="CHEBI:24875"/>
    </ligand>
</feature>
<dbReference type="GO" id="GO:1900376">
    <property type="term" value="P:regulation of secondary metabolite biosynthetic process"/>
    <property type="evidence" value="ECO:0007669"/>
    <property type="project" value="TreeGrafter"/>
</dbReference>
<evidence type="ECO:0000313" key="9">
    <source>
        <dbReference type="EMBL" id="ERP30672.1"/>
    </source>
</evidence>
<dbReference type="OrthoDB" id="8659436at2"/>
<keyword evidence="10" id="KW-1185">Reference proteome</keyword>
<dbReference type="Gene3D" id="1.10.10.10">
    <property type="entry name" value="Winged helix-like DNA-binding domain superfamily/Winged helix DNA-binding domain"/>
    <property type="match status" value="1"/>
</dbReference>
<dbReference type="InterPro" id="IPR043135">
    <property type="entry name" value="Fur_C"/>
</dbReference>
<dbReference type="Proteomes" id="UP000017148">
    <property type="component" value="Unassembled WGS sequence"/>
</dbReference>
<keyword evidence="4" id="KW-0805">Transcription regulation</keyword>
<evidence type="ECO:0000256" key="5">
    <source>
        <dbReference type="ARBA" id="ARBA00023125"/>
    </source>
</evidence>
<evidence type="ECO:0000256" key="3">
    <source>
        <dbReference type="ARBA" id="ARBA00022833"/>
    </source>
</evidence>
<comment type="cofactor">
    <cofactor evidence="8">
        <name>Mn(2+)</name>
        <dbReference type="ChEBI" id="CHEBI:29035"/>
    </cofactor>
    <cofactor evidence="8">
        <name>Fe(2+)</name>
        <dbReference type="ChEBI" id="CHEBI:29033"/>
    </cofactor>
    <text evidence="8">Binds 1 Mn(2+) or Fe(2+) ion per subunit.</text>
</comment>
<accession>U7D6F5</accession>
<dbReference type="Pfam" id="PF01475">
    <property type="entry name" value="FUR"/>
    <property type="match status" value="1"/>
</dbReference>
<keyword evidence="2" id="KW-0678">Repressor</keyword>
<dbReference type="CDD" id="cd07153">
    <property type="entry name" value="Fur_like"/>
    <property type="match status" value="1"/>
</dbReference>
<dbReference type="Gene3D" id="3.30.1490.190">
    <property type="match status" value="1"/>
</dbReference>
<proteinExistence type="inferred from homology"/>
<comment type="caution">
    <text evidence="9">The sequence shown here is derived from an EMBL/GenBank/DDBJ whole genome shotgun (WGS) entry which is preliminary data.</text>
</comment>
<dbReference type="SUPFAM" id="SSF46785">
    <property type="entry name" value="Winged helix' DNA-binding domain"/>
    <property type="match status" value="1"/>
</dbReference>
<evidence type="ECO:0000313" key="10">
    <source>
        <dbReference type="Proteomes" id="UP000017148"/>
    </source>
</evidence>
<comment type="cofactor">
    <cofactor evidence="7">
        <name>Zn(2+)</name>
        <dbReference type="ChEBI" id="CHEBI:29105"/>
    </cofactor>
    <text evidence="7">Binds 1 zinc ion per subunit.</text>
</comment>
<keyword evidence="6" id="KW-0804">Transcription</keyword>
<dbReference type="PANTHER" id="PTHR33202:SF7">
    <property type="entry name" value="FERRIC UPTAKE REGULATION PROTEIN"/>
    <property type="match status" value="1"/>
</dbReference>